<feature type="compositionally biased region" description="Gly residues" evidence="2">
    <location>
        <begin position="467"/>
        <end position="476"/>
    </location>
</feature>
<dbReference type="STRING" id="378794.GCA_001570625_02732"/>
<feature type="region of interest" description="Disordered" evidence="2">
    <location>
        <begin position="421"/>
        <end position="447"/>
    </location>
</feature>
<comment type="caution">
    <text evidence="4">The sequence shown here is derived from an EMBL/GenBank/DDBJ whole genome shotgun (WGS) entry which is preliminary data.</text>
</comment>
<evidence type="ECO:0000313" key="4">
    <source>
        <dbReference type="EMBL" id="HBK54336.1"/>
    </source>
</evidence>
<reference evidence="4 5" key="1">
    <citation type="journal article" date="2018" name="Nat. Biotechnol.">
        <title>A standardized bacterial taxonomy based on genome phylogeny substantially revises the tree of life.</title>
        <authorList>
            <person name="Parks D.H."/>
            <person name="Chuvochina M."/>
            <person name="Waite D.W."/>
            <person name="Rinke C."/>
            <person name="Skarshewski A."/>
            <person name="Chaumeil P.A."/>
            <person name="Hugenholtz P."/>
        </authorList>
    </citation>
    <scope>NUCLEOTIDE SEQUENCE [LARGE SCALE GENOMIC DNA]</scope>
    <source>
        <strain evidence="4">UBA10948</strain>
    </source>
</reference>
<name>A0A354Z049_9FIRM</name>
<proteinExistence type="predicted"/>
<protein>
    <recommendedName>
        <fullName evidence="3">SLH domain-containing protein</fullName>
    </recommendedName>
</protein>
<dbReference type="AlphaFoldDB" id="A0A354Z049"/>
<accession>A0A354Z049</accession>
<dbReference type="InterPro" id="IPR001119">
    <property type="entry name" value="SLH_dom"/>
</dbReference>
<feature type="region of interest" description="Disordered" evidence="2">
    <location>
        <begin position="463"/>
        <end position="511"/>
    </location>
</feature>
<dbReference type="Proteomes" id="UP000263273">
    <property type="component" value="Unassembled WGS sequence"/>
</dbReference>
<dbReference type="Pfam" id="PF07532">
    <property type="entry name" value="Big_4"/>
    <property type="match status" value="3"/>
</dbReference>
<feature type="domain" description="SLH" evidence="3">
    <location>
        <begin position="41"/>
        <end position="104"/>
    </location>
</feature>
<dbReference type="Pfam" id="PF00395">
    <property type="entry name" value="SLH"/>
    <property type="match status" value="2"/>
</dbReference>
<dbReference type="EMBL" id="DNZF01000224">
    <property type="protein sequence ID" value="HBK54336.1"/>
    <property type="molecule type" value="Genomic_DNA"/>
</dbReference>
<feature type="compositionally biased region" description="Pro residues" evidence="2">
    <location>
        <begin position="477"/>
        <end position="486"/>
    </location>
</feature>
<feature type="non-terminal residue" evidence="4">
    <location>
        <position position="711"/>
    </location>
</feature>
<feature type="domain" description="SLH" evidence="3">
    <location>
        <begin position="105"/>
        <end position="165"/>
    </location>
</feature>
<dbReference type="InterPro" id="IPR051465">
    <property type="entry name" value="Cell_Envelope_Struct_Comp"/>
</dbReference>
<feature type="compositionally biased region" description="Gly residues" evidence="2">
    <location>
        <begin position="487"/>
        <end position="505"/>
    </location>
</feature>
<evidence type="ECO:0000256" key="2">
    <source>
        <dbReference type="SAM" id="MobiDB-lite"/>
    </source>
</evidence>
<dbReference type="PROSITE" id="PS51272">
    <property type="entry name" value="SLH"/>
    <property type="match status" value="2"/>
</dbReference>
<organism evidence="4 5">
    <name type="scientific">Syntrophomonas wolfei</name>
    <dbReference type="NCBI Taxonomy" id="863"/>
    <lineage>
        <taxon>Bacteria</taxon>
        <taxon>Bacillati</taxon>
        <taxon>Bacillota</taxon>
        <taxon>Clostridia</taxon>
        <taxon>Eubacteriales</taxon>
        <taxon>Syntrophomonadaceae</taxon>
        <taxon>Syntrophomonas</taxon>
    </lineage>
</organism>
<dbReference type="PANTHER" id="PTHR43308">
    <property type="entry name" value="OUTER MEMBRANE PROTEIN ALPHA-RELATED"/>
    <property type="match status" value="1"/>
</dbReference>
<gene>
    <name evidence="4" type="ORF">DDZ44_10400</name>
</gene>
<sequence length="711" mass="74595">MNVRKVSLIPELMVFMVISFFSVFLLTAPVSAADIMGNGSEDKVYSDLSNSNPNFNYIKYLSQRGIIAGFPDGSFQPEESLNRAQAAVILVKAMGLEISPASEMSFKDVGKDHWAATYIDGCVKAGYIKGYPDGSFQPEEKLSRAQGISLVLRLSKQDMNRASLPQIEDVNHEHWAARHIATGLAAEMVGLDSSGKKFLPDSPFSRQEMCRALGMLLTQDPDHYACELKGKLVVESGEIILKRAGQSRKIEKNEIIVKGDIIESGSGGSAVINYPDGSSILMKENSVISIIDSRGRSYIMKDGSPSVAVDWLNYKIDKGLVFTALATIAAEPGQEKAEENKTTGLTTLLAAGDSSRYIAAAEQSIPPWYKTAQQKKVKVKVDMPYGVAAVRGTIIMISIGSDGRCNVSCLSGNAELSGGGGTVNLTGGQSSGFNQSGVPPQPPGPMTLQQQQLFQNVQQWIQQSNSGGSGSSGGGPGPAPNVPGPGPGGSGGGGGGGGSGGGSGGNPPSIQSIANISANVIKGQSYQPPATVTAVMTNGTSQQVAISWDNNSPDTSNTGVIILNGTVAGYAATVTLTLTVESSSPIARIDNLNATVEEEQPFELPASVTAILEDGNSRQVEINWDIDNIDTGQPGIVIINGTVAGYSGTVKLTINVKPRVSIKKIDDIKVEIKVGDSFTLPAQVEALMSDDSTQEVAISWTPSSVDSSKAG</sequence>
<dbReference type="PANTHER" id="PTHR43308:SF5">
    <property type="entry name" value="S-LAYER PROTEIN _ PEPTIDOGLYCAN ENDO-BETA-N-ACETYLGLUCOSAMINIDASE"/>
    <property type="match status" value="1"/>
</dbReference>
<evidence type="ECO:0000313" key="5">
    <source>
        <dbReference type="Proteomes" id="UP000263273"/>
    </source>
</evidence>
<keyword evidence="1" id="KW-0677">Repeat</keyword>
<evidence type="ECO:0000256" key="1">
    <source>
        <dbReference type="ARBA" id="ARBA00022737"/>
    </source>
</evidence>
<evidence type="ECO:0000259" key="3">
    <source>
        <dbReference type="PROSITE" id="PS51272"/>
    </source>
</evidence>
<dbReference type="InterPro" id="IPR011081">
    <property type="entry name" value="Big_4"/>
</dbReference>